<dbReference type="AlphaFoldDB" id="A0A5B8MZ65"/>
<evidence type="ECO:0000313" key="2">
    <source>
        <dbReference type="EMBL" id="QDZ25863.1"/>
    </source>
</evidence>
<name>A0A5B8MZ65_9CHLO</name>
<evidence type="ECO:0000256" key="1">
    <source>
        <dbReference type="SAM" id="Phobius"/>
    </source>
</evidence>
<proteinExistence type="predicted"/>
<keyword evidence="1" id="KW-0472">Membrane</keyword>
<keyword evidence="1" id="KW-1133">Transmembrane helix</keyword>
<organism evidence="2 3">
    <name type="scientific">Chloropicon primus</name>
    <dbReference type="NCBI Taxonomy" id="1764295"/>
    <lineage>
        <taxon>Eukaryota</taxon>
        <taxon>Viridiplantae</taxon>
        <taxon>Chlorophyta</taxon>
        <taxon>Chloropicophyceae</taxon>
        <taxon>Chloropicales</taxon>
        <taxon>Chloropicaceae</taxon>
        <taxon>Chloropicon</taxon>
    </lineage>
</organism>
<accession>A0A5B8MZ65</accession>
<feature type="transmembrane region" description="Helical" evidence="1">
    <location>
        <begin position="12"/>
        <end position="30"/>
    </location>
</feature>
<reference evidence="2 3" key="1">
    <citation type="submission" date="2018-07" db="EMBL/GenBank/DDBJ databases">
        <title>The complete nuclear genome of the prasinophyte Chloropicon primus (CCMP1205).</title>
        <authorList>
            <person name="Pombert J.-F."/>
            <person name="Otis C."/>
            <person name="Turmel M."/>
            <person name="Lemieux C."/>
        </authorList>
    </citation>
    <scope>NUCLEOTIDE SEQUENCE [LARGE SCALE GENOMIC DNA]</scope>
    <source>
        <strain evidence="2 3">CCMP1205</strain>
    </source>
</reference>
<dbReference type="EMBL" id="CP031052">
    <property type="protein sequence ID" value="QDZ25863.1"/>
    <property type="molecule type" value="Genomic_DNA"/>
</dbReference>
<dbReference type="Proteomes" id="UP000316726">
    <property type="component" value="Chromosome 19"/>
</dbReference>
<gene>
    <name evidence="2" type="ORF">A3770_19p83810</name>
</gene>
<keyword evidence="1" id="KW-0812">Transmembrane</keyword>
<protein>
    <submittedName>
        <fullName evidence="2">Uncharacterized protein</fullName>
    </submittedName>
</protein>
<evidence type="ECO:0000313" key="3">
    <source>
        <dbReference type="Proteomes" id="UP000316726"/>
    </source>
</evidence>
<sequence>MEKKKGMNTCVKAMLFLLVLVIGFIGFIFLDDGEVEGETVVGAGGLLAGEDLYFQYDTNKIPMQVFTEKMPDWKQRPWKDIYVPEIQAEEVDGYIEDTGKTGIPLGIFFYHTDSDYQRFDVKRFWSKTAKLFEKETGKQMTFRRVEINMVNKKHATPELKALYDKFMEHNIYPTGIQASIYFFAGGKWENQLRLPLRGSAVELIEDLDWLTEPRSSRILEHDEAMEKFNTTGGITQEGLDNIMTDKLTADYHIFNFPKENEYKRVGNRVVFSGGSERMNNLYDFIQFQFMEYYMYHTHNLEHAAILETKDVNGNDVQVQHGDMVYWRIVDKTATLIPRDLRTAEEIITFLNDHTLPPAPGIIDEKRLTGSAVYSLHLLKDASPTSVFIKIVYGATDKEKAKAFRIAKKIQTYFVKKGEDIVFPYFQMQPKSAYSLNAQINKLDEMKEFSNFVIIECKLANPKTDLVKEELTSVYGIEAIEAKIEKIKAYMEKMGDEIHDEL</sequence>
<keyword evidence="3" id="KW-1185">Reference proteome</keyword>